<feature type="compositionally biased region" description="Polar residues" evidence="1">
    <location>
        <begin position="53"/>
        <end position="62"/>
    </location>
</feature>
<gene>
    <name evidence="2" type="ORF">HU200_009053</name>
</gene>
<evidence type="ECO:0000313" key="2">
    <source>
        <dbReference type="EMBL" id="KAF8762748.1"/>
    </source>
</evidence>
<comment type="caution">
    <text evidence="2">The sequence shown here is derived from an EMBL/GenBank/DDBJ whole genome shotgun (WGS) entry which is preliminary data.</text>
</comment>
<reference evidence="2" key="1">
    <citation type="submission" date="2020-07" db="EMBL/GenBank/DDBJ databases">
        <title>Genome sequence and genetic diversity analysis of an under-domesticated orphan crop, white fonio (Digitaria exilis).</title>
        <authorList>
            <person name="Bennetzen J.L."/>
            <person name="Chen S."/>
            <person name="Ma X."/>
            <person name="Wang X."/>
            <person name="Yssel A.E.J."/>
            <person name="Chaluvadi S.R."/>
            <person name="Johnson M."/>
            <person name="Gangashetty P."/>
            <person name="Hamidou F."/>
            <person name="Sanogo M.D."/>
            <person name="Zwaenepoel A."/>
            <person name="Wallace J."/>
            <person name="Van De Peer Y."/>
            <person name="Van Deynze A."/>
        </authorList>
    </citation>
    <scope>NUCLEOTIDE SEQUENCE</scope>
    <source>
        <tissue evidence="2">Leaves</tissue>
    </source>
</reference>
<organism evidence="2 3">
    <name type="scientific">Digitaria exilis</name>
    <dbReference type="NCBI Taxonomy" id="1010633"/>
    <lineage>
        <taxon>Eukaryota</taxon>
        <taxon>Viridiplantae</taxon>
        <taxon>Streptophyta</taxon>
        <taxon>Embryophyta</taxon>
        <taxon>Tracheophyta</taxon>
        <taxon>Spermatophyta</taxon>
        <taxon>Magnoliopsida</taxon>
        <taxon>Liliopsida</taxon>
        <taxon>Poales</taxon>
        <taxon>Poaceae</taxon>
        <taxon>PACMAD clade</taxon>
        <taxon>Panicoideae</taxon>
        <taxon>Panicodae</taxon>
        <taxon>Paniceae</taxon>
        <taxon>Anthephorinae</taxon>
        <taxon>Digitaria</taxon>
    </lineage>
</organism>
<feature type="region of interest" description="Disordered" evidence="1">
    <location>
        <begin position="1"/>
        <end position="62"/>
    </location>
</feature>
<dbReference type="AlphaFoldDB" id="A0A835KR37"/>
<keyword evidence="3" id="KW-1185">Reference proteome</keyword>
<accession>A0A835KR37</accession>
<sequence length="62" mass="6552">MEGISSPLAPHQSPRNQGASQGAARQAPIEHRRCGRTRTAWISGADDSAPGGTESNPRNSRN</sequence>
<evidence type="ECO:0000256" key="1">
    <source>
        <dbReference type="SAM" id="MobiDB-lite"/>
    </source>
</evidence>
<protein>
    <submittedName>
        <fullName evidence="2">Uncharacterized protein</fullName>
    </submittedName>
</protein>
<proteinExistence type="predicted"/>
<dbReference type="Proteomes" id="UP000636709">
    <property type="component" value="Unassembled WGS sequence"/>
</dbReference>
<evidence type="ECO:0000313" key="3">
    <source>
        <dbReference type="Proteomes" id="UP000636709"/>
    </source>
</evidence>
<dbReference type="EMBL" id="JACEFO010000612">
    <property type="protein sequence ID" value="KAF8762748.1"/>
    <property type="molecule type" value="Genomic_DNA"/>
</dbReference>
<name>A0A835KR37_9POAL</name>